<gene>
    <name evidence="8 9" type="primary">bioD</name>
    <name evidence="9" type="ORF">A6J39_002600</name>
</gene>
<dbReference type="GO" id="GO:0000287">
    <property type="term" value="F:magnesium ion binding"/>
    <property type="evidence" value="ECO:0007669"/>
    <property type="project" value="UniProtKB-UniRule"/>
</dbReference>
<evidence type="ECO:0000256" key="7">
    <source>
        <dbReference type="ARBA" id="ARBA00022842"/>
    </source>
</evidence>
<feature type="binding site" evidence="8">
    <location>
        <begin position="115"/>
        <end position="118"/>
    </location>
    <ligand>
        <name>ATP</name>
        <dbReference type="ChEBI" id="CHEBI:30616"/>
    </ligand>
</feature>
<keyword evidence="2 8" id="KW-0436">Ligase</keyword>
<evidence type="ECO:0000256" key="8">
    <source>
        <dbReference type="HAMAP-Rule" id="MF_00336"/>
    </source>
</evidence>
<evidence type="ECO:0000256" key="4">
    <source>
        <dbReference type="ARBA" id="ARBA00022741"/>
    </source>
</evidence>
<comment type="caution">
    <text evidence="8">Lacks conserved residue(s) required for the propagation of feature annotation.</text>
</comment>
<dbReference type="Pfam" id="PF13500">
    <property type="entry name" value="AAA_26"/>
    <property type="match status" value="1"/>
</dbReference>
<keyword evidence="5 8" id="KW-0093">Biotin biosynthesis</keyword>
<proteinExistence type="inferred from homology"/>
<evidence type="ECO:0000256" key="2">
    <source>
        <dbReference type="ARBA" id="ARBA00022598"/>
    </source>
</evidence>
<dbReference type="Proteomes" id="UP000192511">
    <property type="component" value="Unassembled WGS sequence"/>
</dbReference>
<comment type="similarity">
    <text evidence="8">Belongs to the dethiobiotin synthetase family.</text>
</comment>
<comment type="cofactor">
    <cofactor evidence="8">
        <name>Mg(2+)</name>
        <dbReference type="ChEBI" id="CHEBI:18420"/>
    </cofactor>
</comment>
<keyword evidence="7 8" id="KW-0460">Magnesium</keyword>
<dbReference type="AlphaFoldDB" id="A0AAX0WSX4"/>
<comment type="function">
    <text evidence="8">Catalyzes a mechanistically unusual reaction, the ATP-dependent insertion of CO2 between the N7 and N8 nitrogen atoms of 7,8-diaminopelargonic acid (DAPA, also called 7,8-diammoniononanoate) to form a ureido ring.</text>
</comment>
<dbReference type="NCBIfam" id="TIGR00347">
    <property type="entry name" value="bioD"/>
    <property type="match status" value="1"/>
</dbReference>
<dbReference type="InterPro" id="IPR004472">
    <property type="entry name" value="DTB_synth_BioD"/>
</dbReference>
<feature type="binding site" evidence="8">
    <location>
        <position position="40"/>
    </location>
    <ligand>
        <name>substrate</name>
    </ligand>
</feature>
<comment type="pathway">
    <text evidence="8">Cofactor biosynthesis; biotin biosynthesis; biotin from 7,8-diaminononanoate: step 1/2.</text>
</comment>
<evidence type="ECO:0000256" key="6">
    <source>
        <dbReference type="ARBA" id="ARBA00022840"/>
    </source>
</evidence>
<dbReference type="GO" id="GO:0009102">
    <property type="term" value="P:biotin biosynthetic process"/>
    <property type="evidence" value="ECO:0007669"/>
    <property type="project" value="UniProtKB-UniRule"/>
</dbReference>
<sequence>MRFFVTGTDTNVGKTTISCSILHLFNKMGYSTIGCKPIASGCNKTKKGLISEDALMLQKYSSIKLPYRLVNPISLEPPIAPHIAAQKINKKYTANQLKNRISSLIKFKADLVLIEGAGGWQVPLNDDETLADFVVELHVPVILVVGIRLGCINHALLTQADMQRKNIFLAGWVANVIDQNMQVIDENISSLQNRINAPFLGTVPFLDCYDIEKNSSYTNVKRLL</sequence>
<dbReference type="RefSeq" id="WP_019233923.1">
    <property type="nucleotide sequence ID" value="NZ_CAAAHR010000005.1"/>
</dbReference>
<accession>A0AAX0WSX4</accession>
<feature type="active site" evidence="8">
    <location>
        <position position="36"/>
    </location>
</feature>
<dbReference type="GeneID" id="98064551"/>
<dbReference type="EMBL" id="NBTX02000004">
    <property type="protein sequence ID" value="PNL60184.1"/>
    <property type="molecule type" value="Genomic_DNA"/>
</dbReference>
<comment type="subcellular location">
    <subcellularLocation>
        <location evidence="8">Cytoplasm</location>
    </subcellularLocation>
</comment>
<evidence type="ECO:0000256" key="3">
    <source>
        <dbReference type="ARBA" id="ARBA00022723"/>
    </source>
</evidence>
<keyword evidence="4 8" id="KW-0547">Nucleotide-binding</keyword>
<dbReference type="HAMAP" id="MF_00336">
    <property type="entry name" value="BioD"/>
    <property type="match status" value="1"/>
</dbReference>
<keyword evidence="6 8" id="KW-0067">ATP-binding</keyword>
<feature type="binding site" evidence="8">
    <location>
        <position position="115"/>
    </location>
    <ligand>
        <name>Mg(2+)</name>
        <dbReference type="ChEBI" id="CHEBI:18420"/>
    </ligand>
</feature>
<keyword evidence="3 8" id="KW-0479">Metal-binding</keyword>
<name>A0AAX0WSX4_9GAMM</name>
<comment type="catalytic activity">
    <reaction evidence="8">
        <text>(7R,8S)-7,8-diammoniononanoate + CO2 + ATP = (4R,5S)-dethiobiotin + ADP + phosphate + 3 H(+)</text>
        <dbReference type="Rhea" id="RHEA:15805"/>
        <dbReference type="ChEBI" id="CHEBI:15378"/>
        <dbReference type="ChEBI" id="CHEBI:16526"/>
        <dbReference type="ChEBI" id="CHEBI:30616"/>
        <dbReference type="ChEBI" id="CHEBI:43474"/>
        <dbReference type="ChEBI" id="CHEBI:149469"/>
        <dbReference type="ChEBI" id="CHEBI:149473"/>
        <dbReference type="ChEBI" id="CHEBI:456216"/>
        <dbReference type="EC" id="6.3.3.3"/>
    </reaction>
</comment>
<dbReference type="CDD" id="cd03109">
    <property type="entry name" value="DTBS"/>
    <property type="match status" value="1"/>
</dbReference>
<keyword evidence="10" id="KW-1185">Reference proteome</keyword>
<dbReference type="GO" id="GO:0042803">
    <property type="term" value="F:protein homodimerization activity"/>
    <property type="evidence" value="ECO:0007669"/>
    <property type="project" value="UniProtKB-ARBA"/>
</dbReference>
<dbReference type="SUPFAM" id="SSF52540">
    <property type="entry name" value="P-loop containing nucleoside triphosphate hydrolases"/>
    <property type="match status" value="1"/>
</dbReference>
<feature type="binding site" evidence="8">
    <location>
        <position position="15"/>
    </location>
    <ligand>
        <name>Mg(2+)</name>
        <dbReference type="ChEBI" id="CHEBI:18420"/>
    </ligand>
</feature>
<dbReference type="GO" id="GO:0004141">
    <property type="term" value="F:dethiobiotin synthase activity"/>
    <property type="evidence" value="ECO:0007669"/>
    <property type="project" value="UniProtKB-UniRule"/>
</dbReference>
<dbReference type="PANTHER" id="PTHR43210:SF5">
    <property type="entry name" value="DETHIOBIOTIN SYNTHETASE"/>
    <property type="match status" value="1"/>
</dbReference>
<dbReference type="FunFam" id="3.40.50.300:FF:000292">
    <property type="entry name" value="ATP-dependent dethiobiotin synthetase BioD"/>
    <property type="match status" value="1"/>
</dbReference>
<feature type="binding site" evidence="8">
    <location>
        <position position="53"/>
    </location>
    <ligand>
        <name>ATP</name>
        <dbReference type="ChEBI" id="CHEBI:30616"/>
    </ligand>
</feature>
<dbReference type="PANTHER" id="PTHR43210">
    <property type="entry name" value="DETHIOBIOTIN SYNTHETASE"/>
    <property type="match status" value="1"/>
</dbReference>
<feature type="binding site" evidence="8">
    <location>
        <begin position="11"/>
        <end position="16"/>
    </location>
    <ligand>
        <name>ATP</name>
        <dbReference type="ChEBI" id="CHEBI:30616"/>
    </ligand>
</feature>
<dbReference type="InterPro" id="IPR027417">
    <property type="entry name" value="P-loop_NTPase"/>
</dbReference>
<feature type="binding site" evidence="8">
    <location>
        <begin position="204"/>
        <end position="206"/>
    </location>
    <ligand>
        <name>ATP</name>
        <dbReference type="ChEBI" id="CHEBI:30616"/>
    </ligand>
</feature>
<evidence type="ECO:0000313" key="9">
    <source>
        <dbReference type="EMBL" id="PNL60184.1"/>
    </source>
</evidence>
<evidence type="ECO:0000256" key="1">
    <source>
        <dbReference type="ARBA" id="ARBA00022490"/>
    </source>
</evidence>
<dbReference type="GO" id="GO:0005829">
    <property type="term" value="C:cytosol"/>
    <property type="evidence" value="ECO:0007669"/>
    <property type="project" value="TreeGrafter"/>
</dbReference>
<evidence type="ECO:0000313" key="10">
    <source>
        <dbReference type="Proteomes" id="UP000192511"/>
    </source>
</evidence>
<feature type="binding site" evidence="8">
    <location>
        <position position="53"/>
    </location>
    <ligand>
        <name>Mg(2+)</name>
        <dbReference type="ChEBI" id="CHEBI:18420"/>
    </ligand>
</feature>
<comment type="caution">
    <text evidence="9">The sequence shown here is derived from an EMBL/GenBank/DDBJ whole genome shotgun (WGS) entry which is preliminary data.</text>
</comment>
<dbReference type="Gene3D" id="3.40.50.300">
    <property type="entry name" value="P-loop containing nucleotide triphosphate hydrolases"/>
    <property type="match status" value="1"/>
</dbReference>
<dbReference type="PIRSF" id="PIRSF006755">
    <property type="entry name" value="DTB_synth"/>
    <property type="match status" value="1"/>
</dbReference>
<dbReference type="GO" id="GO:0005524">
    <property type="term" value="F:ATP binding"/>
    <property type="evidence" value="ECO:0007669"/>
    <property type="project" value="UniProtKB-UniRule"/>
</dbReference>
<comment type="subunit">
    <text evidence="8">Homodimer.</text>
</comment>
<keyword evidence="1 8" id="KW-0963">Cytoplasm</keyword>
<evidence type="ECO:0000256" key="5">
    <source>
        <dbReference type="ARBA" id="ARBA00022756"/>
    </source>
</evidence>
<dbReference type="EC" id="6.3.3.3" evidence="8"/>
<protein>
    <recommendedName>
        <fullName evidence="8">ATP-dependent dethiobiotin synthetase BioD</fullName>
        <ecNumber evidence="8">6.3.3.3</ecNumber>
    </recommendedName>
    <alternativeName>
        <fullName evidence="8">DTB synthetase</fullName>
        <shortName evidence="8">DTBS</shortName>
    </alternativeName>
    <alternativeName>
        <fullName evidence="8">Dethiobiotin synthase</fullName>
    </alternativeName>
</protein>
<organism evidence="9 10">
    <name type="scientific">Legionella anisa</name>
    <dbReference type="NCBI Taxonomy" id="28082"/>
    <lineage>
        <taxon>Bacteria</taxon>
        <taxon>Pseudomonadati</taxon>
        <taxon>Pseudomonadota</taxon>
        <taxon>Gammaproteobacteria</taxon>
        <taxon>Legionellales</taxon>
        <taxon>Legionellaceae</taxon>
        <taxon>Legionella</taxon>
    </lineage>
</organism>
<reference evidence="9" key="1">
    <citation type="submission" date="2017-12" db="EMBL/GenBank/DDBJ databases">
        <title>FDA dAtabase for Regulatory Grade micrObial Sequences (FDA-ARGOS): Supporting development and validation of Infectious Disease Dx tests.</title>
        <authorList>
            <person name="Kerrigan L."/>
            <person name="Tallon L.J."/>
            <person name="Sadzewicz L."/>
            <person name="Sengamalay N."/>
            <person name="Ott S."/>
            <person name="Godinez A."/>
            <person name="Nagaraj S."/>
            <person name="Vavikolanu K."/>
            <person name="Vyas G."/>
            <person name="Nadendla S."/>
            <person name="Aluvathingal J."/>
            <person name="Sichtig H."/>
        </authorList>
    </citation>
    <scope>NUCLEOTIDE SEQUENCE [LARGE SCALE GENOMIC DNA]</scope>
    <source>
        <strain evidence="9">FDAARGOS_200</strain>
    </source>
</reference>